<keyword evidence="3" id="KW-0479">Metal-binding</keyword>
<evidence type="ECO:0000313" key="4">
    <source>
        <dbReference type="Proteomes" id="UP000055060"/>
    </source>
</evidence>
<evidence type="ECO:0000313" key="3">
    <source>
        <dbReference type="EMBL" id="GAP14255.1"/>
    </source>
</evidence>
<feature type="domain" description="Putative zinc-finger" evidence="2">
    <location>
        <begin position="9"/>
        <end position="35"/>
    </location>
</feature>
<keyword evidence="4" id="KW-1185">Reference proteome</keyword>
<keyword evidence="3" id="KW-0863">Zinc-finger</keyword>
<sequence>MNHPPFSTWLYEDCQLTPSQAEELKLHLQTCPDCRQQRDAWLNVRHMLRTAKPVEPRPEFARRWQVSLAERRAQKQRRQVRVTILSLSGAVLVLLLGLIAYFLATSSLADLFASVIGTSTQVAVGFMQVSDFINSLLHFLPPALSTAIWFILTSWICLLSFVWVFSIWRITHKGDTSHEEIH</sequence>
<proteinExistence type="predicted"/>
<keyword evidence="3" id="KW-0862">Zinc</keyword>
<dbReference type="EMBL" id="DF967972">
    <property type="protein sequence ID" value="GAP14255.1"/>
    <property type="molecule type" value="Genomic_DNA"/>
</dbReference>
<dbReference type="RefSeq" id="WP_075073529.1">
    <property type="nucleotide sequence ID" value="NZ_DF967972.1"/>
</dbReference>
<reference evidence="3" key="1">
    <citation type="submission" date="2015-07" db="EMBL/GenBank/DDBJ databases">
        <title>Draft Genome Sequences of Anaerolinea thermolimosa IMO-1, Bellilinea caldifistulae GOMI-1, Leptolinea tardivitalis YMTK-2, Levilinea saccharolytica KIBI-1,Longilinea arvoryzae KOME-1, Previously Described as Members of the Anaerolineaceae (Chloroflexi).</title>
        <authorList>
            <person name="Sekiguchi Y."/>
            <person name="Ohashi A."/>
            <person name="Matsuura N."/>
            <person name="Tourlousse M.D."/>
        </authorList>
    </citation>
    <scope>NUCLEOTIDE SEQUENCE [LARGE SCALE GENOMIC DNA]</scope>
    <source>
        <strain evidence="3">KOME-1</strain>
    </source>
</reference>
<keyword evidence="1" id="KW-0812">Transmembrane</keyword>
<dbReference type="OrthoDB" id="166006at2"/>
<feature type="transmembrane region" description="Helical" evidence="1">
    <location>
        <begin position="147"/>
        <end position="168"/>
    </location>
</feature>
<dbReference type="AlphaFoldDB" id="A0A0S7B9R6"/>
<dbReference type="GO" id="GO:0008270">
    <property type="term" value="F:zinc ion binding"/>
    <property type="evidence" value="ECO:0007669"/>
    <property type="project" value="UniProtKB-KW"/>
</dbReference>
<evidence type="ECO:0000256" key="1">
    <source>
        <dbReference type="SAM" id="Phobius"/>
    </source>
</evidence>
<feature type="transmembrane region" description="Helical" evidence="1">
    <location>
        <begin position="82"/>
        <end position="104"/>
    </location>
</feature>
<dbReference type="InterPro" id="IPR027383">
    <property type="entry name" value="Znf_put"/>
</dbReference>
<accession>A0A0S7B9R6</accession>
<dbReference type="Pfam" id="PF13490">
    <property type="entry name" value="zf-HC2"/>
    <property type="match status" value="1"/>
</dbReference>
<dbReference type="Gene3D" id="1.10.10.1320">
    <property type="entry name" value="Anti-sigma factor, zinc-finger domain"/>
    <property type="match status" value="1"/>
</dbReference>
<dbReference type="Proteomes" id="UP000055060">
    <property type="component" value="Unassembled WGS sequence"/>
</dbReference>
<keyword evidence="1" id="KW-0472">Membrane</keyword>
<keyword evidence="1" id="KW-1133">Transmembrane helix</keyword>
<organism evidence="3">
    <name type="scientific">Longilinea arvoryzae</name>
    <dbReference type="NCBI Taxonomy" id="360412"/>
    <lineage>
        <taxon>Bacteria</taxon>
        <taxon>Bacillati</taxon>
        <taxon>Chloroflexota</taxon>
        <taxon>Anaerolineae</taxon>
        <taxon>Anaerolineales</taxon>
        <taxon>Anaerolineaceae</taxon>
        <taxon>Longilinea</taxon>
    </lineage>
</organism>
<dbReference type="STRING" id="360412.LARV_02021"/>
<gene>
    <name evidence="3" type="ORF">LARV_02021</name>
</gene>
<name>A0A0S7B9R6_9CHLR</name>
<dbReference type="InterPro" id="IPR041916">
    <property type="entry name" value="Anti_sigma_zinc_sf"/>
</dbReference>
<evidence type="ECO:0000259" key="2">
    <source>
        <dbReference type="Pfam" id="PF13490"/>
    </source>
</evidence>
<protein>
    <submittedName>
        <fullName evidence="3">Putative zinc-finger</fullName>
    </submittedName>
</protein>